<protein>
    <submittedName>
        <fullName evidence="1">Uncharacterized protein</fullName>
    </submittedName>
</protein>
<comment type="caution">
    <text evidence="1">The sequence shown here is derived from an EMBL/GenBank/DDBJ whole genome shotgun (WGS) entry which is preliminary data.</text>
</comment>
<dbReference type="Proteomes" id="UP001360953">
    <property type="component" value="Unassembled WGS sequence"/>
</dbReference>
<organism evidence="1 2">
    <name type="scientific">Phyllosticta citribraziliensis</name>
    <dbReference type="NCBI Taxonomy" id="989973"/>
    <lineage>
        <taxon>Eukaryota</taxon>
        <taxon>Fungi</taxon>
        <taxon>Dikarya</taxon>
        <taxon>Ascomycota</taxon>
        <taxon>Pezizomycotina</taxon>
        <taxon>Dothideomycetes</taxon>
        <taxon>Dothideomycetes incertae sedis</taxon>
        <taxon>Botryosphaeriales</taxon>
        <taxon>Phyllostictaceae</taxon>
        <taxon>Phyllosticta</taxon>
    </lineage>
</organism>
<accession>A0ABR1LHT3</accession>
<evidence type="ECO:0000313" key="2">
    <source>
        <dbReference type="Proteomes" id="UP001360953"/>
    </source>
</evidence>
<dbReference type="RefSeq" id="XP_066653511.1">
    <property type="nucleotide sequence ID" value="XM_066796126.1"/>
</dbReference>
<sequence length="204" mass="21591">MAAVGTGRCRVRCLLQPGRNCRTMHGSRSVPGGFGGGFGSGPKINGRKNHAPSRLLLLSMVVFTPTTPRISSLTLYLNSSLSASPVTALLFRRSWMLSLPRVLLCAVRCALGIPAAAMHMPTGTVHPLAHRAFAWSKSSRRSATRPSVCLRSLPSRLARPDPAAGMIDAISYLQLDGWLAGQAVADDGDGFELSRAELDTAGPG</sequence>
<dbReference type="EMBL" id="JBBPEH010000008">
    <property type="protein sequence ID" value="KAK7534786.1"/>
    <property type="molecule type" value="Genomic_DNA"/>
</dbReference>
<dbReference type="GeneID" id="92029032"/>
<name>A0ABR1LHT3_9PEZI</name>
<evidence type="ECO:0000313" key="1">
    <source>
        <dbReference type="EMBL" id="KAK7534786.1"/>
    </source>
</evidence>
<proteinExistence type="predicted"/>
<reference evidence="1 2" key="1">
    <citation type="submission" date="2024-04" db="EMBL/GenBank/DDBJ databases">
        <title>Phyllosticta paracitricarpa is synonymous to the EU quarantine fungus P. citricarpa based on phylogenomic analyses.</title>
        <authorList>
            <consortium name="Lawrence Berkeley National Laboratory"/>
            <person name="Van ingen-buijs V.A."/>
            <person name="Van westerhoven A.C."/>
            <person name="Haridas S."/>
            <person name="Skiadas P."/>
            <person name="Martin F."/>
            <person name="Groenewald J.Z."/>
            <person name="Crous P.W."/>
            <person name="Seidl M.F."/>
        </authorList>
    </citation>
    <scope>NUCLEOTIDE SEQUENCE [LARGE SCALE GENOMIC DNA]</scope>
    <source>
        <strain evidence="1 2">CPC 17464</strain>
    </source>
</reference>
<gene>
    <name evidence="1" type="ORF">J3D65DRAFT_423388</name>
</gene>
<keyword evidence="2" id="KW-1185">Reference proteome</keyword>